<evidence type="ECO:0000313" key="6">
    <source>
        <dbReference type="EMBL" id="MFD2795171.1"/>
    </source>
</evidence>
<keyword evidence="1" id="KW-0479">Metal-binding</keyword>
<name>A0ABW5VVW1_9MICO</name>
<reference evidence="7" key="1">
    <citation type="journal article" date="2019" name="Int. J. Syst. Evol. Microbiol.">
        <title>The Global Catalogue of Microorganisms (GCM) 10K type strain sequencing project: providing services to taxonomists for standard genome sequencing and annotation.</title>
        <authorList>
            <consortium name="The Broad Institute Genomics Platform"/>
            <consortium name="The Broad Institute Genome Sequencing Center for Infectious Disease"/>
            <person name="Wu L."/>
            <person name="Ma J."/>
        </authorList>
    </citation>
    <scope>NUCLEOTIDE SEQUENCE [LARGE SCALE GENOMIC DNA]</scope>
    <source>
        <strain evidence="7">CCM 7044</strain>
    </source>
</reference>
<dbReference type="InterPro" id="IPR000962">
    <property type="entry name" value="Znf_DskA_TraR"/>
</dbReference>
<evidence type="ECO:0000256" key="1">
    <source>
        <dbReference type="ARBA" id="ARBA00022723"/>
    </source>
</evidence>
<feature type="zinc finger region" description="dksA C4-type" evidence="4">
    <location>
        <begin position="88"/>
        <end position="112"/>
    </location>
</feature>
<sequence length="117" mass="12228">MPPITEIHALLIADRERTTDLISSLSGNIASMVEASQLTAADDEHDPEGSTIAFERSQASTLLAAARSHLADVDAALARIAAGNYGYCERCGQTVARDRLLARPTARTCIGCAAAGS</sequence>
<evidence type="ECO:0000259" key="5">
    <source>
        <dbReference type="Pfam" id="PF01258"/>
    </source>
</evidence>
<dbReference type="EMBL" id="JBHUOG010000002">
    <property type="protein sequence ID" value="MFD2795171.1"/>
    <property type="molecule type" value="Genomic_DNA"/>
</dbReference>
<evidence type="ECO:0000313" key="7">
    <source>
        <dbReference type="Proteomes" id="UP001597479"/>
    </source>
</evidence>
<dbReference type="SUPFAM" id="SSF57716">
    <property type="entry name" value="Glucocorticoid receptor-like (DNA-binding domain)"/>
    <property type="match status" value="1"/>
</dbReference>
<dbReference type="Proteomes" id="UP001597479">
    <property type="component" value="Unassembled WGS sequence"/>
</dbReference>
<comment type="caution">
    <text evidence="6">The sequence shown here is derived from an EMBL/GenBank/DDBJ whole genome shotgun (WGS) entry which is preliminary data.</text>
</comment>
<proteinExistence type="predicted"/>
<evidence type="ECO:0000256" key="2">
    <source>
        <dbReference type="ARBA" id="ARBA00022771"/>
    </source>
</evidence>
<evidence type="ECO:0000256" key="3">
    <source>
        <dbReference type="ARBA" id="ARBA00022833"/>
    </source>
</evidence>
<feature type="domain" description="Zinc finger DksA/TraR C4-type" evidence="5">
    <location>
        <begin position="83"/>
        <end position="114"/>
    </location>
</feature>
<keyword evidence="7" id="KW-1185">Reference proteome</keyword>
<dbReference type="Gene3D" id="1.20.120.910">
    <property type="entry name" value="DksA, coiled-coil domain"/>
    <property type="match status" value="1"/>
</dbReference>
<keyword evidence="3" id="KW-0862">Zinc</keyword>
<dbReference type="Pfam" id="PF01258">
    <property type="entry name" value="zf-dskA_traR"/>
    <property type="match status" value="1"/>
</dbReference>
<dbReference type="PROSITE" id="PS51128">
    <property type="entry name" value="ZF_DKSA_2"/>
    <property type="match status" value="1"/>
</dbReference>
<gene>
    <name evidence="6" type="ORF">ACFS27_16555</name>
</gene>
<organism evidence="6 7">
    <name type="scientific">Promicromonospora vindobonensis</name>
    <dbReference type="NCBI Taxonomy" id="195748"/>
    <lineage>
        <taxon>Bacteria</taxon>
        <taxon>Bacillati</taxon>
        <taxon>Actinomycetota</taxon>
        <taxon>Actinomycetes</taxon>
        <taxon>Micrococcales</taxon>
        <taxon>Promicromonosporaceae</taxon>
        <taxon>Promicromonospora</taxon>
    </lineage>
</organism>
<dbReference type="PANTHER" id="PTHR33823">
    <property type="entry name" value="RNA POLYMERASE-BINDING TRANSCRIPTION FACTOR DKSA-RELATED"/>
    <property type="match status" value="1"/>
</dbReference>
<evidence type="ECO:0000256" key="4">
    <source>
        <dbReference type="PROSITE-ProRule" id="PRU00510"/>
    </source>
</evidence>
<accession>A0ABW5VVW1</accession>
<protein>
    <submittedName>
        <fullName evidence="6">TraR/DksA family transcriptional regulator</fullName>
    </submittedName>
</protein>
<dbReference type="PANTHER" id="PTHR33823:SF4">
    <property type="entry name" value="GENERAL STRESS PROTEIN 16O"/>
    <property type="match status" value="1"/>
</dbReference>
<keyword evidence="2" id="KW-0863">Zinc-finger</keyword>
<dbReference type="RefSeq" id="WP_377184990.1">
    <property type="nucleotide sequence ID" value="NZ_JBHUOG010000002.1"/>
</dbReference>